<feature type="domain" description="SusD-like N-terminal" evidence="8">
    <location>
        <begin position="41"/>
        <end position="226"/>
    </location>
</feature>
<sequence length="499" mass="55642">MKRYILSTALAAMLSGALLTGCSNELNITPYDGLTSTQVVNTPEGLKAATLGNYAILKDGNYIRSFHMMSEFPSDNVSLSGTTSDPLYFSYNYNHIKTSALATNFYTKSYQAVYGTNVIIGLLKEGQSAELDQVLGENYFLRALLHFHLANVFARPYAPDAGASPGVIVVKSTEQPAQKATRGTVKEVYAAIIEDLEKSVSLMTVAKNNNFASKEVAYAMLSRVYLYMENNAKAIEYANKVISSNRYALVPTANLPKYYTTVPESNTETIFAVRHTVKDNRSYSAIGAMYLSDGEGWGEMYASEKYRKLIDKFPNDKRREYIIPVYEKNADGSIKTDAAGNKILAARNGYPKYYVNKFSYQEGYPMLSSPVLFRLAEMYLIRAEANAKLGKNADALEDVNLIRKRAGLSGIELFSASNMMGYSSVLDVVLEESHLEFAWEGLRKNDVFRNKRTMERNYPGTHLLAGAVKQEIPYTHPRVVHFFPEAETVLNPSLVQNPE</sequence>
<evidence type="ECO:0000256" key="6">
    <source>
        <dbReference type="SAM" id="SignalP"/>
    </source>
</evidence>
<dbReference type="Gene3D" id="1.25.40.390">
    <property type="match status" value="1"/>
</dbReference>
<dbReference type="Proteomes" id="UP000198748">
    <property type="component" value="Unassembled WGS sequence"/>
</dbReference>
<keyword evidence="3 6" id="KW-0732">Signal</keyword>
<evidence type="ECO:0000313" key="10">
    <source>
        <dbReference type="Proteomes" id="UP000198748"/>
    </source>
</evidence>
<evidence type="ECO:0000256" key="3">
    <source>
        <dbReference type="ARBA" id="ARBA00022729"/>
    </source>
</evidence>
<evidence type="ECO:0000256" key="4">
    <source>
        <dbReference type="ARBA" id="ARBA00023136"/>
    </source>
</evidence>
<evidence type="ECO:0000259" key="7">
    <source>
        <dbReference type="Pfam" id="PF07980"/>
    </source>
</evidence>
<keyword evidence="10" id="KW-1185">Reference proteome</keyword>
<name>A0A1G7L0C2_9BACT</name>
<feature type="chain" id="PRO_5011585868" evidence="6">
    <location>
        <begin position="21"/>
        <end position="499"/>
    </location>
</feature>
<dbReference type="AlphaFoldDB" id="A0A1G7L0C2"/>
<dbReference type="InterPro" id="IPR033985">
    <property type="entry name" value="SusD-like_N"/>
</dbReference>
<evidence type="ECO:0000256" key="1">
    <source>
        <dbReference type="ARBA" id="ARBA00004442"/>
    </source>
</evidence>
<keyword evidence="4" id="KW-0472">Membrane</keyword>
<dbReference type="InterPro" id="IPR011990">
    <property type="entry name" value="TPR-like_helical_dom_sf"/>
</dbReference>
<protein>
    <submittedName>
        <fullName evidence="9">Starch-binding associating with outer membrane</fullName>
    </submittedName>
</protein>
<dbReference type="Pfam" id="PF14322">
    <property type="entry name" value="SusD-like_3"/>
    <property type="match status" value="1"/>
</dbReference>
<accession>A0A1G7L0C2</accession>
<dbReference type="EMBL" id="FNAN01000010">
    <property type="protein sequence ID" value="SDF42764.1"/>
    <property type="molecule type" value="Genomic_DNA"/>
</dbReference>
<evidence type="ECO:0000256" key="2">
    <source>
        <dbReference type="ARBA" id="ARBA00006275"/>
    </source>
</evidence>
<comment type="similarity">
    <text evidence="2">Belongs to the SusD family.</text>
</comment>
<gene>
    <name evidence="9" type="ORF">SAMN04487996_110273</name>
</gene>
<comment type="subcellular location">
    <subcellularLocation>
        <location evidence="1">Cell outer membrane</location>
    </subcellularLocation>
</comment>
<evidence type="ECO:0000259" key="8">
    <source>
        <dbReference type="Pfam" id="PF14322"/>
    </source>
</evidence>
<dbReference type="Pfam" id="PF07980">
    <property type="entry name" value="SusD_RagB"/>
    <property type="match status" value="1"/>
</dbReference>
<feature type="signal peptide" evidence="6">
    <location>
        <begin position="1"/>
        <end position="20"/>
    </location>
</feature>
<evidence type="ECO:0000256" key="5">
    <source>
        <dbReference type="ARBA" id="ARBA00023237"/>
    </source>
</evidence>
<feature type="domain" description="RagB/SusD" evidence="7">
    <location>
        <begin position="231"/>
        <end position="498"/>
    </location>
</feature>
<dbReference type="PROSITE" id="PS51257">
    <property type="entry name" value="PROKAR_LIPOPROTEIN"/>
    <property type="match status" value="1"/>
</dbReference>
<reference evidence="10" key="1">
    <citation type="submission" date="2016-10" db="EMBL/GenBank/DDBJ databases">
        <authorList>
            <person name="Varghese N."/>
            <person name="Submissions S."/>
        </authorList>
    </citation>
    <scope>NUCLEOTIDE SEQUENCE [LARGE SCALE GENOMIC DNA]</scope>
    <source>
        <strain evidence="10">DSM 25329</strain>
    </source>
</reference>
<dbReference type="InterPro" id="IPR012944">
    <property type="entry name" value="SusD_RagB_dom"/>
</dbReference>
<organism evidence="9 10">
    <name type="scientific">Dyadobacter soli</name>
    <dbReference type="NCBI Taxonomy" id="659014"/>
    <lineage>
        <taxon>Bacteria</taxon>
        <taxon>Pseudomonadati</taxon>
        <taxon>Bacteroidota</taxon>
        <taxon>Cytophagia</taxon>
        <taxon>Cytophagales</taxon>
        <taxon>Spirosomataceae</taxon>
        <taxon>Dyadobacter</taxon>
    </lineage>
</organism>
<keyword evidence="5" id="KW-0998">Cell outer membrane</keyword>
<proteinExistence type="inferred from homology"/>
<dbReference type="SUPFAM" id="SSF48452">
    <property type="entry name" value="TPR-like"/>
    <property type="match status" value="1"/>
</dbReference>
<evidence type="ECO:0000313" key="9">
    <source>
        <dbReference type="EMBL" id="SDF42764.1"/>
    </source>
</evidence>
<dbReference type="RefSeq" id="WP_229212739.1">
    <property type="nucleotide sequence ID" value="NZ_FNAN01000010.1"/>
</dbReference>
<dbReference type="STRING" id="659014.SAMN04487996_110273"/>